<reference evidence="3 4" key="1">
    <citation type="submission" date="2017-11" db="EMBL/GenBank/DDBJ databases">
        <title>Genomic Encyclopedia of Type Strains, Phase III (KMG-III): the genomes of soil and plant-associated and newly described type strains.</title>
        <authorList>
            <person name="Whitman W."/>
        </authorList>
    </citation>
    <scope>NUCLEOTIDE SEQUENCE [LARGE SCALE GENOMIC DNA]</scope>
    <source>
        <strain evidence="3 4">CGMCC 1.12274</strain>
    </source>
</reference>
<feature type="repeat" description="TPR" evidence="1">
    <location>
        <begin position="28"/>
        <end position="61"/>
    </location>
</feature>
<dbReference type="Pfam" id="PF13432">
    <property type="entry name" value="TPR_16"/>
    <property type="match status" value="1"/>
</dbReference>
<accession>A0A2N0I1U8</accession>
<gene>
    <name evidence="3" type="ORF">B0I00_0359</name>
</gene>
<dbReference type="InterPro" id="IPR011990">
    <property type="entry name" value="TPR-like_helical_dom_sf"/>
</dbReference>
<evidence type="ECO:0000256" key="1">
    <source>
        <dbReference type="PROSITE-ProRule" id="PRU00339"/>
    </source>
</evidence>
<comment type="caution">
    <text evidence="3">The sequence shown here is derived from an EMBL/GenBank/DDBJ whole genome shotgun (WGS) entry which is preliminary data.</text>
</comment>
<organism evidence="3 4">
    <name type="scientific">Novosphingobium kunmingense</name>
    <dbReference type="NCBI Taxonomy" id="1211806"/>
    <lineage>
        <taxon>Bacteria</taxon>
        <taxon>Pseudomonadati</taxon>
        <taxon>Pseudomonadota</taxon>
        <taxon>Alphaproteobacteria</taxon>
        <taxon>Sphingomonadales</taxon>
        <taxon>Sphingomonadaceae</taxon>
        <taxon>Novosphingobium</taxon>
    </lineage>
</organism>
<keyword evidence="2" id="KW-0732">Signal</keyword>
<protein>
    <submittedName>
        <fullName evidence="3">Tfp pilus assembly protein PilF</fullName>
    </submittedName>
</protein>
<sequence>MKPALCLAAALVVLTAPGRAAAPAANDPLAWVENGRRLYSQGDQLAAIDAANRALLIDPDNVRALELRAQMLREQAGWVAALPLYERALLGDPRDLDLLAGYAGTLGEAGRVRDMLTVTRRMIEIDAKDPRSWFFQAVLAARAGKTSLARNLIARTGRRLDAMPAASLLRGALELEAGNANVAATILDPLVQRQPANTTAQLLLARALYEAGDLRGLIGRFTGAAQRPDASPYLLAVMGRALEEAGDRAAAAPYLDRLAAAKPLPVMPMLYQPANDAAGAVRARLLAGDLTGADTQAATLAERRPGMFEAQALAGDAALANGKAPIALDRFRKAMLVRFPERLLLRTTEALEQTGQGRSTPALVTGYHAAFPGSLLASRLAAGHAALSGDWARSRSDLEDLVARTGTRDGRVMADLALAQLQTGDAGAALVSAERAAQLLPNSGFPALAWGLALSELGEQPDLARQLLRKVRCIEGDSPRLAEALDRVGN</sequence>
<evidence type="ECO:0000313" key="3">
    <source>
        <dbReference type="EMBL" id="PKB25168.1"/>
    </source>
</evidence>
<evidence type="ECO:0000313" key="4">
    <source>
        <dbReference type="Proteomes" id="UP000232587"/>
    </source>
</evidence>
<proteinExistence type="predicted"/>
<feature type="chain" id="PRO_5014916293" evidence="2">
    <location>
        <begin position="22"/>
        <end position="490"/>
    </location>
</feature>
<dbReference type="InterPro" id="IPR019734">
    <property type="entry name" value="TPR_rpt"/>
</dbReference>
<keyword evidence="4" id="KW-1185">Reference proteome</keyword>
<name>A0A2N0I1U8_9SPHN</name>
<dbReference type="SMART" id="SM00028">
    <property type="entry name" value="TPR"/>
    <property type="match status" value="3"/>
</dbReference>
<dbReference type="AlphaFoldDB" id="A0A2N0I1U8"/>
<feature type="signal peptide" evidence="2">
    <location>
        <begin position="1"/>
        <end position="21"/>
    </location>
</feature>
<dbReference type="EMBL" id="PHUF01000002">
    <property type="protein sequence ID" value="PKB25168.1"/>
    <property type="molecule type" value="Genomic_DNA"/>
</dbReference>
<dbReference type="Proteomes" id="UP000232587">
    <property type="component" value="Unassembled WGS sequence"/>
</dbReference>
<dbReference type="OrthoDB" id="7259535at2"/>
<keyword evidence="1" id="KW-0802">TPR repeat</keyword>
<dbReference type="Gene3D" id="1.25.40.10">
    <property type="entry name" value="Tetratricopeptide repeat domain"/>
    <property type="match status" value="2"/>
</dbReference>
<dbReference type="SUPFAM" id="SSF48452">
    <property type="entry name" value="TPR-like"/>
    <property type="match status" value="3"/>
</dbReference>
<dbReference type="RefSeq" id="WP_100865636.1">
    <property type="nucleotide sequence ID" value="NZ_PHUF01000002.1"/>
</dbReference>
<evidence type="ECO:0000256" key="2">
    <source>
        <dbReference type="SAM" id="SignalP"/>
    </source>
</evidence>
<dbReference type="PROSITE" id="PS50005">
    <property type="entry name" value="TPR"/>
    <property type="match status" value="1"/>
</dbReference>